<organism evidence="1 2">
    <name type="scientific">Pseudomonas berkeleyensis</name>
    <dbReference type="NCBI Taxonomy" id="2726956"/>
    <lineage>
        <taxon>Bacteria</taxon>
        <taxon>Pseudomonadati</taxon>
        <taxon>Pseudomonadota</taxon>
        <taxon>Gammaproteobacteria</taxon>
        <taxon>Pseudomonadales</taxon>
        <taxon>Pseudomonadaceae</taxon>
        <taxon>Pseudomonas</taxon>
    </lineage>
</organism>
<protein>
    <submittedName>
        <fullName evidence="1">Uncharacterized protein</fullName>
    </submittedName>
</protein>
<dbReference type="RefSeq" id="WP_182368775.1">
    <property type="nucleotide sequence ID" value="NZ_CP059139.1"/>
</dbReference>
<proteinExistence type="predicted"/>
<accession>A0A7G5DM31</accession>
<dbReference type="EMBL" id="CP059139">
    <property type="protein sequence ID" value="QMV62806.1"/>
    <property type="molecule type" value="Genomic_DNA"/>
</dbReference>
<evidence type="ECO:0000313" key="1">
    <source>
        <dbReference type="EMBL" id="QMV62806.1"/>
    </source>
</evidence>
<sequence>MTNKVTFTLEEKDGEVCLTLDLREAARNSKSGQLANTLYRLAVQEAWIDKLPVCYRNQVLNTIH</sequence>
<name>A0A7G5DM31_9PSED</name>
<evidence type="ECO:0000313" key="2">
    <source>
        <dbReference type="Proteomes" id="UP000515276"/>
    </source>
</evidence>
<reference evidence="1 2" key="1">
    <citation type="journal article" date="2020" name="G3 (Bethesda)">
        <title>CeMbio - The Caenorhabditis elegans Microbiome Resource.</title>
        <authorList>
            <person name="Dirksen P."/>
            <person name="Assie A."/>
            <person name="Zimmermann J."/>
            <person name="Zhang F."/>
            <person name="Tietje A.M."/>
            <person name="Marsh S.A."/>
            <person name="Felix M.A."/>
            <person name="Shapira M."/>
            <person name="Kaleta C."/>
            <person name="Schulenburg H."/>
            <person name="Samuel B."/>
        </authorList>
    </citation>
    <scope>NUCLEOTIDE SEQUENCE [LARGE SCALE GENOMIC DNA]</scope>
    <source>
        <strain evidence="1 2">MSPm1</strain>
    </source>
</reference>
<dbReference type="Proteomes" id="UP000515276">
    <property type="component" value="Chromosome"/>
</dbReference>
<keyword evidence="2" id="KW-1185">Reference proteome</keyword>
<gene>
    <name evidence="1" type="ORF">HS968_22755</name>
</gene>
<dbReference type="AlphaFoldDB" id="A0A7G5DM31"/>